<dbReference type="FunCoup" id="A0A1Z5S4P0">
    <property type="interactions" value="112"/>
</dbReference>
<dbReference type="InterPro" id="IPR056016">
    <property type="entry name" value="DUF7595"/>
</dbReference>
<dbReference type="PANTHER" id="PTHR35828:SF28">
    <property type="entry name" value="F-BOX DOMAIN CONTAINING PROTEIN"/>
    <property type="match status" value="1"/>
</dbReference>
<dbReference type="Pfam" id="PF24523">
    <property type="entry name" value="DUF7595"/>
    <property type="match status" value="1"/>
</dbReference>
<dbReference type="Gramene" id="OQU90900">
    <property type="protein sequence ID" value="OQU90900"/>
    <property type="gene ID" value="SORBI_3001G071250"/>
</dbReference>
<keyword evidence="3" id="KW-1185">Reference proteome</keyword>
<dbReference type="Proteomes" id="UP000000768">
    <property type="component" value="Chromosome 1"/>
</dbReference>
<name>A0A1Z5S4P0_SORBI</name>
<accession>A0A1Z5S4P0</accession>
<feature type="domain" description="DUF7595" evidence="1">
    <location>
        <begin position="97"/>
        <end position="433"/>
    </location>
</feature>
<sequence length="433" mass="47770">MGSRLPATLPMDLLLEIIACSDDVTTVVRCAMSSKTLLRAMLAFLGDRAKANGGFDPSLLLAVSYRLAACRHINSNEGTVISRRTDDVDSIVVQPTGGLRRFSTDLLLMGSSEPMSSRDGLVVLFQNKRRVASVGDLVLCDGILVANTITGRVTSLPSMGMGQRDTGGMYRPALLSIDGAGRSFELLVMYQHDDDWSLGTQIFSSREHEWGGARMIHVHNMPPLIQRFKEATPTAPVVMGRSVHWLCYTQQLIRQPNWFADRDLVILAVHAESAQATVIKLPQELLTRIGRPSSCNGPNPAKRLILATTAIAQGERRLSLVVAEALVISTWTLVTDEGSSISWSRQVVIRRQEIDKPLAYVLDAYQPISFSTFGERSGTVLFWMWRIGLVQLNLSTKKALVLCRDNDQPINGISQPLLHEINLVSILKCMKSF</sequence>
<dbReference type="STRING" id="4558.A0A1Z5S4P0"/>
<evidence type="ECO:0000259" key="1">
    <source>
        <dbReference type="Pfam" id="PF24523"/>
    </source>
</evidence>
<dbReference type="eggNOG" id="ENOG502R49Z">
    <property type="taxonomic scope" value="Eukaryota"/>
</dbReference>
<reference evidence="2 3" key="1">
    <citation type="journal article" date="2009" name="Nature">
        <title>The Sorghum bicolor genome and the diversification of grasses.</title>
        <authorList>
            <person name="Paterson A.H."/>
            <person name="Bowers J.E."/>
            <person name="Bruggmann R."/>
            <person name="Dubchak I."/>
            <person name="Grimwood J."/>
            <person name="Gundlach H."/>
            <person name="Haberer G."/>
            <person name="Hellsten U."/>
            <person name="Mitros T."/>
            <person name="Poliakov A."/>
            <person name="Schmutz J."/>
            <person name="Spannagl M."/>
            <person name="Tang H."/>
            <person name="Wang X."/>
            <person name="Wicker T."/>
            <person name="Bharti A.K."/>
            <person name="Chapman J."/>
            <person name="Feltus F.A."/>
            <person name="Gowik U."/>
            <person name="Grigoriev I.V."/>
            <person name="Lyons E."/>
            <person name="Maher C.A."/>
            <person name="Martis M."/>
            <person name="Narechania A."/>
            <person name="Otillar R.P."/>
            <person name="Penning B.W."/>
            <person name="Salamov A.A."/>
            <person name="Wang Y."/>
            <person name="Zhang L."/>
            <person name="Carpita N.C."/>
            <person name="Freeling M."/>
            <person name="Gingle A.R."/>
            <person name="Hash C.T."/>
            <person name="Keller B."/>
            <person name="Klein P."/>
            <person name="Kresovich S."/>
            <person name="McCann M.C."/>
            <person name="Ming R."/>
            <person name="Peterson D.G."/>
            <person name="Mehboob-ur-Rahman"/>
            <person name="Ware D."/>
            <person name="Westhoff P."/>
            <person name="Mayer K.F."/>
            <person name="Messing J."/>
            <person name="Rokhsar D.S."/>
        </authorList>
    </citation>
    <scope>NUCLEOTIDE SEQUENCE [LARGE SCALE GENOMIC DNA]</scope>
    <source>
        <strain evidence="3">cv. BTx623</strain>
    </source>
</reference>
<protein>
    <recommendedName>
        <fullName evidence="1">DUF7595 domain-containing protein</fullName>
    </recommendedName>
</protein>
<evidence type="ECO:0000313" key="2">
    <source>
        <dbReference type="EMBL" id="OQU90900.1"/>
    </source>
</evidence>
<dbReference type="InParanoid" id="A0A1Z5S4P0"/>
<proteinExistence type="predicted"/>
<dbReference type="EMBL" id="CM000760">
    <property type="protein sequence ID" value="OQU90900.1"/>
    <property type="molecule type" value="Genomic_DNA"/>
</dbReference>
<evidence type="ECO:0000313" key="3">
    <source>
        <dbReference type="Proteomes" id="UP000000768"/>
    </source>
</evidence>
<gene>
    <name evidence="2" type="ORF">SORBI_3001G071250</name>
</gene>
<dbReference type="OMA" id="VCLHEIN"/>
<dbReference type="PANTHER" id="PTHR35828">
    <property type="entry name" value="OS08G0203800 PROTEIN-RELATED"/>
    <property type="match status" value="1"/>
</dbReference>
<dbReference type="AlphaFoldDB" id="A0A1Z5S4P0"/>
<reference evidence="3" key="2">
    <citation type="journal article" date="2018" name="Plant J.">
        <title>The Sorghum bicolor reference genome: improved assembly, gene annotations, a transcriptome atlas, and signatures of genome organization.</title>
        <authorList>
            <person name="McCormick R.F."/>
            <person name="Truong S.K."/>
            <person name="Sreedasyam A."/>
            <person name="Jenkins J."/>
            <person name="Shu S."/>
            <person name="Sims D."/>
            <person name="Kennedy M."/>
            <person name="Amirebrahimi M."/>
            <person name="Weers B.D."/>
            <person name="McKinley B."/>
            <person name="Mattison A."/>
            <person name="Morishige D.T."/>
            <person name="Grimwood J."/>
            <person name="Schmutz J."/>
            <person name="Mullet J.E."/>
        </authorList>
    </citation>
    <scope>NUCLEOTIDE SEQUENCE [LARGE SCALE GENOMIC DNA]</scope>
    <source>
        <strain evidence="3">cv. BTx623</strain>
    </source>
</reference>
<organism evidence="2 3">
    <name type="scientific">Sorghum bicolor</name>
    <name type="common">Sorghum</name>
    <name type="synonym">Sorghum vulgare</name>
    <dbReference type="NCBI Taxonomy" id="4558"/>
    <lineage>
        <taxon>Eukaryota</taxon>
        <taxon>Viridiplantae</taxon>
        <taxon>Streptophyta</taxon>
        <taxon>Embryophyta</taxon>
        <taxon>Tracheophyta</taxon>
        <taxon>Spermatophyta</taxon>
        <taxon>Magnoliopsida</taxon>
        <taxon>Liliopsida</taxon>
        <taxon>Poales</taxon>
        <taxon>Poaceae</taxon>
        <taxon>PACMAD clade</taxon>
        <taxon>Panicoideae</taxon>
        <taxon>Andropogonodae</taxon>
        <taxon>Andropogoneae</taxon>
        <taxon>Sorghinae</taxon>
        <taxon>Sorghum</taxon>
    </lineage>
</organism>